<evidence type="ECO:0000313" key="2">
    <source>
        <dbReference type="RefSeq" id="XP_030976999.1"/>
    </source>
</evidence>
<proteinExistence type="predicted"/>
<dbReference type="Proteomes" id="UP000515153">
    <property type="component" value="Chromosome VI"/>
</dbReference>
<dbReference type="KEGG" id="pgri:PgNI_11175"/>
<reference evidence="1 2" key="1">
    <citation type="journal article" date="2019" name="Mol. Biol. Evol.">
        <title>Blast fungal genomes show frequent chromosomal changes, gene gains and losses, and effector gene turnover.</title>
        <authorList>
            <person name="Gomez Luciano L.B."/>
            <person name="Jason Tsai I."/>
            <person name="Chuma I."/>
            <person name="Tosa Y."/>
            <person name="Chen Y.H."/>
            <person name="Li J.Y."/>
            <person name="Li M.Y."/>
            <person name="Jade Lu M.Y."/>
            <person name="Nakayashiki H."/>
            <person name="Li W.H."/>
        </authorList>
    </citation>
    <scope>NUCLEOTIDE SEQUENCE [LARGE SCALE GENOMIC DNA]</scope>
    <source>
        <strain evidence="1 2">NI907</strain>
    </source>
</reference>
<dbReference type="AlphaFoldDB" id="A0A6P8AQ30"/>
<dbReference type="GeneID" id="41966053"/>
<accession>A0A6P8AQ30</accession>
<organism evidence="1 2">
    <name type="scientific">Pyricularia grisea</name>
    <name type="common">Crabgrass-specific blast fungus</name>
    <name type="synonym">Magnaporthe grisea</name>
    <dbReference type="NCBI Taxonomy" id="148305"/>
    <lineage>
        <taxon>Eukaryota</taxon>
        <taxon>Fungi</taxon>
        <taxon>Dikarya</taxon>
        <taxon>Ascomycota</taxon>
        <taxon>Pezizomycotina</taxon>
        <taxon>Sordariomycetes</taxon>
        <taxon>Sordariomycetidae</taxon>
        <taxon>Magnaporthales</taxon>
        <taxon>Pyriculariaceae</taxon>
        <taxon>Pyricularia</taxon>
    </lineage>
</organism>
<protein>
    <submittedName>
        <fullName evidence="2">Uncharacterized protein</fullName>
    </submittedName>
</protein>
<evidence type="ECO:0000313" key="1">
    <source>
        <dbReference type="Proteomes" id="UP000515153"/>
    </source>
</evidence>
<keyword evidence="1" id="KW-1185">Reference proteome</keyword>
<sequence length="106" mass="11970">MQDPADAAMPMRCMKCCNLQESLLFTRVVDIRLAGKKGKRVLFMAPGPCAQTQYPRECNLRLLSVRLQVAQKERDGSVQDFISTNTEVNAGIYRPDLNKLCTSAWF</sequence>
<dbReference type="RefSeq" id="XP_030976999.1">
    <property type="nucleotide sequence ID" value="XM_031131148.1"/>
</dbReference>
<reference evidence="2" key="2">
    <citation type="submission" date="2019-10" db="EMBL/GenBank/DDBJ databases">
        <authorList>
            <consortium name="NCBI Genome Project"/>
        </authorList>
    </citation>
    <scope>NUCLEOTIDE SEQUENCE</scope>
    <source>
        <strain evidence="2">NI907</strain>
    </source>
</reference>
<reference evidence="2" key="3">
    <citation type="submission" date="2025-08" db="UniProtKB">
        <authorList>
            <consortium name="RefSeq"/>
        </authorList>
    </citation>
    <scope>IDENTIFICATION</scope>
    <source>
        <strain evidence="2">NI907</strain>
    </source>
</reference>
<gene>
    <name evidence="2" type="ORF">PgNI_11175</name>
</gene>
<name>A0A6P8AQ30_PYRGI</name>